<gene>
    <name evidence="2" type="ORF">PSS4_v1_1470009</name>
</gene>
<proteinExistence type="predicted"/>
<feature type="region of interest" description="Disordered" evidence="1">
    <location>
        <begin position="112"/>
        <end position="145"/>
    </location>
</feature>
<evidence type="ECO:0000256" key="1">
    <source>
        <dbReference type="SAM" id="MobiDB-lite"/>
    </source>
</evidence>
<sequence length="145" mass="16260">MTALTFPERVYSDDGGSSSYFRQSLELLERLFSEGGVPEADDQARLEAAERIRPLAHWVGGKLVGTAYALSRTEEYARLVATWEGRESARAQHVGMLTGAYRPWEEKVRELEKAGVRRTPTPGADPRTTHQSSWDLFYKAPASDE</sequence>
<reference evidence="2" key="1">
    <citation type="submission" date="2015-10" db="EMBL/GenBank/DDBJ databases">
        <authorList>
            <person name="Gilbert D.G."/>
        </authorList>
    </citation>
    <scope>NUCLEOTIDE SEQUENCE</scope>
    <source>
        <strain evidence="2">Phyl III-seqv23</strain>
    </source>
</reference>
<evidence type="ECO:0000313" key="2">
    <source>
        <dbReference type="EMBL" id="CUV20384.1"/>
    </source>
</evidence>
<name>A0A0S4UE19_RALSL</name>
<accession>A0A0S4UE19</accession>
<protein>
    <submittedName>
        <fullName evidence="2">Uncharacterized protein</fullName>
    </submittedName>
</protein>
<dbReference type="AlphaFoldDB" id="A0A0S4UE19"/>
<dbReference type="EMBL" id="LN899821">
    <property type="protein sequence ID" value="CUV20384.1"/>
    <property type="molecule type" value="Genomic_DNA"/>
</dbReference>
<organism evidence="2">
    <name type="scientific">Ralstonia solanacearum</name>
    <name type="common">Pseudomonas solanacearum</name>
    <dbReference type="NCBI Taxonomy" id="305"/>
    <lineage>
        <taxon>Bacteria</taxon>
        <taxon>Pseudomonadati</taxon>
        <taxon>Pseudomonadota</taxon>
        <taxon>Betaproteobacteria</taxon>
        <taxon>Burkholderiales</taxon>
        <taxon>Burkholderiaceae</taxon>
        <taxon>Ralstonia</taxon>
        <taxon>Ralstonia solanacearum species complex</taxon>
    </lineage>
</organism>